<protein>
    <recommendedName>
        <fullName evidence="3">DUF1963 domain-containing protein</fullName>
    </recommendedName>
</protein>
<sequence length="211" mass="23366">MHKVTQLLIDPDHPNQNTGIWIGGEVAYVRNWPLNSEGQPLLHLFSIDCNTLLQQHHILSSLPPDKYISVFSTYSASDYFLDQVTYTGDELEWKENILAGCTYVSVSSEPLTSVCPIQSIPLCGVGLTEIEIEEQDFPAFSFFSSILPNGVNGISHLLEDYQFVCQIYSADFPNPYQDILGLSDANGYLLLRTGPASAQAPLDGIFFVQTA</sequence>
<dbReference type="AlphaFoldDB" id="A0A855YAY8"/>
<gene>
    <name evidence="1" type="ORF">DET56_102103</name>
</gene>
<dbReference type="Proteomes" id="UP000247078">
    <property type="component" value="Unassembled WGS sequence"/>
</dbReference>
<evidence type="ECO:0008006" key="3">
    <source>
        <dbReference type="Google" id="ProtNLM"/>
    </source>
</evidence>
<proteinExistence type="predicted"/>
<dbReference type="RefSeq" id="WP_109998362.1">
    <property type="nucleotide sequence ID" value="NZ_QGTZ01000002.1"/>
</dbReference>
<organism evidence="1 2">
    <name type="scientific">Paenibacillus pabuli</name>
    <dbReference type="NCBI Taxonomy" id="1472"/>
    <lineage>
        <taxon>Bacteria</taxon>
        <taxon>Bacillati</taxon>
        <taxon>Bacillota</taxon>
        <taxon>Bacilli</taxon>
        <taxon>Bacillales</taxon>
        <taxon>Paenibacillaceae</taxon>
        <taxon>Paenibacillus</taxon>
    </lineage>
</organism>
<accession>A0A855YAY8</accession>
<reference evidence="1 2" key="1">
    <citation type="submission" date="2018-05" db="EMBL/GenBank/DDBJ databases">
        <title>Freshwater and sediment microbial communities from various areas in North America, analyzing microbe dynamics in response to fracking.</title>
        <authorList>
            <person name="Lamendella R."/>
        </authorList>
    </citation>
    <scope>NUCLEOTIDE SEQUENCE [LARGE SCALE GENOMIC DNA]</scope>
    <source>
        <strain evidence="1 2">DB-3</strain>
    </source>
</reference>
<evidence type="ECO:0000313" key="1">
    <source>
        <dbReference type="EMBL" id="PWW43874.1"/>
    </source>
</evidence>
<name>A0A855YAY8_9BACL</name>
<comment type="caution">
    <text evidence="1">The sequence shown here is derived from an EMBL/GenBank/DDBJ whole genome shotgun (WGS) entry which is preliminary data.</text>
</comment>
<dbReference type="EMBL" id="QGTZ01000002">
    <property type="protein sequence ID" value="PWW43874.1"/>
    <property type="molecule type" value="Genomic_DNA"/>
</dbReference>
<evidence type="ECO:0000313" key="2">
    <source>
        <dbReference type="Proteomes" id="UP000247078"/>
    </source>
</evidence>